<dbReference type="AlphaFoldDB" id="A0A6J7N9R3"/>
<name>A0A6J7N9R3_9ZZZZ</name>
<organism evidence="3">
    <name type="scientific">freshwater metagenome</name>
    <dbReference type="NCBI Taxonomy" id="449393"/>
    <lineage>
        <taxon>unclassified sequences</taxon>
        <taxon>metagenomes</taxon>
        <taxon>ecological metagenomes</taxon>
    </lineage>
</organism>
<dbReference type="EMBL" id="CAFAAJ010000012">
    <property type="protein sequence ID" value="CAB4791295.1"/>
    <property type="molecule type" value="Genomic_DNA"/>
</dbReference>
<dbReference type="GO" id="GO:0016747">
    <property type="term" value="F:acyltransferase activity, transferring groups other than amino-acyl groups"/>
    <property type="evidence" value="ECO:0007669"/>
    <property type="project" value="InterPro"/>
</dbReference>
<gene>
    <name evidence="2" type="ORF">UFOPK3001_00288</name>
    <name evidence="3" type="ORF">UFOPK3954_01097</name>
</gene>
<dbReference type="InterPro" id="IPR000182">
    <property type="entry name" value="GNAT_dom"/>
</dbReference>
<feature type="domain" description="N-acetyltransferase" evidence="1">
    <location>
        <begin position="3"/>
        <end position="159"/>
    </location>
</feature>
<evidence type="ECO:0000313" key="2">
    <source>
        <dbReference type="EMBL" id="CAB4791295.1"/>
    </source>
</evidence>
<reference evidence="3" key="1">
    <citation type="submission" date="2020-05" db="EMBL/GenBank/DDBJ databases">
        <authorList>
            <person name="Chiriac C."/>
            <person name="Salcher M."/>
            <person name="Ghai R."/>
            <person name="Kavagutti S V."/>
        </authorList>
    </citation>
    <scope>NUCLEOTIDE SEQUENCE</scope>
</reference>
<dbReference type="InterPro" id="IPR016181">
    <property type="entry name" value="Acyl_CoA_acyltransferase"/>
</dbReference>
<accession>A0A6J7N9R3</accession>
<dbReference type="CDD" id="cd04301">
    <property type="entry name" value="NAT_SF"/>
    <property type="match status" value="1"/>
</dbReference>
<sequence>MTLALRPARATDVYRLQQLQRTPGAPCWVAEVETWAIRDAWYWLRDTSNRGAALLLAENDEGDVIAVIGYSRAAPSTWYLPGLFVPVEYRGRNIGGAAFRACIDLLRQAHGGERALWVVHHNNEAMLKLSAQVRATISSVDFPCNGGQPERYHRCELRL</sequence>
<dbReference type="PROSITE" id="PS51186">
    <property type="entry name" value="GNAT"/>
    <property type="match status" value="1"/>
</dbReference>
<dbReference type="EMBL" id="CAFBON010000101">
    <property type="protein sequence ID" value="CAB4989947.1"/>
    <property type="molecule type" value="Genomic_DNA"/>
</dbReference>
<dbReference type="Gene3D" id="3.40.630.30">
    <property type="match status" value="1"/>
</dbReference>
<evidence type="ECO:0000313" key="3">
    <source>
        <dbReference type="EMBL" id="CAB4989947.1"/>
    </source>
</evidence>
<proteinExistence type="predicted"/>
<evidence type="ECO:0000259" key="1">
    <source>
        <dbReference type="PROSITE" id="PS51186"/>
    </source>
</evidence>
<dbReference type="SUPFAM" id="SSF55729">
    <property type="entry name" value="Acyl-CoA N-acyltransferases (Nat)"/>
    <property type="match status" value="1"/>
</dbReference>
<dbReference type="Pfam" id="PF00583">
    <property type="entry name" value="Acetyltransf_1"/>
    <property type="match status" value="1"/>
</dbReference>
<protein>
    <submittedName>
        <fullName evidence="3">Unannotated protein</fullName>
    </submittedName>
</protein>